<evidence type="ECO:0000256" key="1">
    <source>
        <dbReference type="ARBA" id="ARBA00004496"/>
    </source>
</evidence>
<dbReference type="PROSITE" id="PS50005">
    <property type="entry name" value="TPR"/>
    <property type="match status" value="1"/>
</dbReference>
<dbReference type="Pfam" id="PF13176">
    <property type="entry name" value="TPR_7"/>
    <property type="match status" value="1"/>
</dbReference>
<dbReference type="InterPro" id="IPR052386">
    <property type="entry name" value="GPSM"/>
</dbReference>
<dbReference type="Gene3D" id="1.25.40.10">
    <property type="entry name" value="Tetratricopeptide repeat domain"/>
    <property type="match status" value="1"/>
</dbReference>
<protein>
    <submittedName>
        <fullName evidence="8 9">TPR_REGION domain-containing protein</fullName>
    </submittedName>
</protein>
<dbReference type="InterPro" id="IPR011990">
    <property type="entry name" value="TPR-like_helical_dom_sf"/>
</dbReference>
<evidence type="ECO:0000256" key="4">
    <source>
        <dbReference type="PROSITE-ProRule" id="PRU00339"/>
    </source>
</evidence>
<gene>
    <name evidence="5" type="ORF">NOO_LOCUS1829</name>
    <name evidence="6" type="ORF">NOO_LOCUS3096</name>
</gene>
<dbReference type="EMBL" id="UYRW01000557">
    <property type="protein sequence ID" value="VDK67943.1"/>
    <property type="molecule type" value="Genomic_DNA"/>
</dbReference>
<name>A0A182E1J1_ONCOC</name>
<dbReference type="Pfam" id="PF13424">
    <property type="entry name" value="TPR_12"/>
    <property type="match status" value="1"/>
</dbReference>
<dbReference type="OrthoDB" id="286233at2759"/>
<evidence type="ECO:0000313" key="9">
    <source>
        <dbReference type="WBParaSite" id="nOo.2.0.1.t03096-RA"/>
    </source>
</evidence>
<keyword evidence="7" id="KW-1185">Reference proteome</keyword>
<dbReference type="PANTHER" id="PTHR45954:SF1">
    <property type="entry name" value="LD33695P"/>
    <property type="match status" value="1"/>
</dbReference>
<dbReference type="EMBL" id="UYRW01000253">
    <property type="protein sequence ID" value="VDK65012.1"/>
    <property type="molecule type" value="Genomic_DNA"/>
</dbReference>
<dbReference type="STRING" id="42157.A0A182E1J1"/>
<dbReference type="InterPro" id="IPR019734">
    <property type="entry name" value="TPR_rpt"/>
</dbReference>
<dbReference type="AlphaFoldDB" id="A0A182E1J1"/>
<dbReference type="GO" id="GO:0000132">
    <property type="term" value="P:establishment of mitotic spindle orientation"/>
    <property type="evidence" value="ECO:0007669"/>
    <property type="project" value="TreeGrafter"/>
</dbReference>
<accession>A0A182E1J1</accession>
<keyword evidence="3" id="KW-0677">Repeat</keyword>
<dbReference type="PANTHER" id="PTHR45954">
    <property type="entry name" value="LD33695P"/>
    <property type="match status" value="1"/>
</dbReference>
<evidence type="ECO:0000313" key="5">
    <source>
        <dbReference type="EMBL" id="VDK65012.1"/>
    </source>
</evidence>
<keyword evidence="4" id="KW-0802">TPR repeat</keyword>
<dbReference type="WBParaSite" id="nOo.2.0.1.t03096-RA">
    <property type="protein sequence ID" value="nOo.2.0.1.t03096-RA"/>
    <property type="gene ID" value="nOo.2.0.1.g03096"/>
</dbReference>
<feature type="repeat" description="TPR" evidence="4">
    <location>
        <begin position="239"/>
        <end position="272"/>
    </location>
</feature>
<reference evidence="5 7" key="2">
    <citation type="submission" date="2018-08" db="EMBL/GenBank/DDBJ databases">
        <authorList>
            <person name="Laetsch R D."/>
            <person name="Stevens L."/>
            <person name="Kumar S."/>
            <person name="Blaxter L. M."/>
        </authorList>
    </citation>
    <scope>NUCLEOTIDE SEQUENCE [LARGE SCALE GENOMIC DNA]</scope>
</reference>
<reference evidence="8 9" key="1">
    <citation type="submission" date="2016-06" db="UniProtKB">
        <authorList>
            <consortium name="WormBaseParasite"/>
        </authorList>
    </citation>
    <scope>IDENTIFICATION</scope>
</reference>
<dbReference type="WBParaSite" id="nOo.2.0.1.t01829-RA">
    <property type="protein sequence ID" value="nOo.2.0.1.t01829-RA"/>
    <property type="gene ID" value="nOo.2.0.1.g01829"/>
</dbReference>
<sequence length="375" mass="41576">MSVPLAVEGMDALALAQEGERLCRENSMKAGIKYLEMALEKKINLGGRSLEALSAIYSQLGNAYFVLRIFDKALEYHRHDLETAKLLNDHSGLAKAHGNIANTYKALGDFNSAYEHAVAHLRLAQELNDKECEAAALYNVASVYHCRAKAIIHASEPLDKSGLLTASDMTATSQLQAAINCYLQNLHILENMKDVVACGRTYGNIGNSYYMLGDYATAVYYHNKRLDIARRYGDRAAMRRAYTNLGNAYIFLSETAKALEYYRLALSVAAELHDEVIEAQCCFNVGNGAAICGDHGTELLASSNCISATEYHTRYLKLARNLGDRAAESRACAALVIDFRKQRMIEKAIYFCVLHGHISIEIWRISNALNLQSLL</sequence>
<evidence type="ECO:0000256" key="3">
    <source>
        <dbReference type="ARBA" id="ARBA00022737"/>
    </source>
</evidence>
<comment type="subcellular location">
    <subcellularLocation>
        <location evidence="1">Cytoplasm</location>
    </subcellularLocation>
</comment>
<evidence type="ECO:0000256" key="2">
    <source>
        <dbReference type="ARBA" id="ARBA00022490"/>
    </source>
</evidence>
<dbReference type="GO" id="GO:0005938">
    <property type="term" value="C:cell cortex"/>
    <property type="evidence" value="ECO:0007669"/>
    <property type="project" value="TreeGrafter"/>
</dbReference>
<organism evidence="8">
    <name type="scientific">Onchocerca ochengi</name>
    <name type="common">Filarial nematode worm</name>
    <dbReference type="NCBI Taxonomy" id="42157"/>
    <lineage>
        <taxon>Eukaryota</taxon>
        <taxon>Metazoa</taxon>
        <taxon>Ecdysozoa</taxon>
        <taxon>Nematoda</taxon>
        <taxon>Chromadorea</taxon>
        <taxon>Rhabditida</taxon>
        <taxon>Spirurina</taxon>
        <taxon>Spiruromorpha</taxon>
        <taxon>Filarioidea</taxon>
        <taxon>Onchocercidae</taxon>
        <taxon>Onchocerca</taxon>
    </lineage>
</organism>
<keyword evidence="2" id="KW-0963">Cytoplasm</keyword>
<dbReference type="Proteomes" id="UP000271087">
    <property type="component" value="Unassembled WGS sequence"/>
</dbReference>
<proteinExistence type="predicted"/>
<dbReference type="GO" id="GO:0001965">
    <property type="term" value="F:G-protein alpha-subunit binding"/>
    <property type="evidence" value="ECO:0007669"/>
    <property type="project" value="TreeGrafter"/>
</dbReference>
<evidence type="ECO:0000313" key="7">
    <source>
        <dbReference type="Proteomes" id="UP000271087"/>
    </source>
</evidence>
<dbReference type="SMART" id="SM00028">
    <property type="entry name" value="TPR"/>
    <property type="match status" value="4"/>
</dbReference>
<dbReference type="GO" id="GO:0005092">
    <property type="term" value="F:GDP-dissociation inhibitor activity"/>
    <property type="evidence" value="ECO:0007669"/>
    <property type="project" value="TreeGrafter"/>
</dbReference>
<evidence type="ECO:0000313" key="6">
    <source>
        <dbReference type="EMBL" id="VDK67943.1"/>
    </source>
</evidence>
<evidence type="ECO:0000313" key="8">
    <source>
        <dbReference type="WBParaSite" id="nOo.2.0.1.t01829-RA"/>
    </source>
</evidence>
<dbReference type="SUPFAM" id="SSF48452">
    <property type="entry name" value="TPR-like"/>
    <property type="match status" value="2"/>
</dbReference>